<dbReference type="EMBL" id="MT141190">
    <property type="protein sequence ID" value="QJA55941.1"/>
    <property type="molecule type" value="Genomic_DNA"/>
</dbReference>
<evidence type="ECO:0000313" key="2">
    <source>
        <dbReference type="EMBL" id="QJA70627.1"/>
    </source>
</evidence>
<reference evidence="2" key="1">
    <citation type="submission" date="2020-03" db="EMBL/GenBank/DDBJ databases">
        <title>The deep terrestrial virosphere.</title>
        <authorList>
            <person name="Holmfeldt K."/>
            <person name="Nilsson E."/>
            <person name="Simone D."/>
            <person name="Lopez-Fernandez M."/>
            <person name="Wu X."/>
            <person name="de Brujin I."/>
            <person name="Lundin D."/>
            <person name="Andersson A."/>
            <person name="Bertilsson S."/>
            <person name="Dopson M."/>
        </authorList>
    </citation>
    <scope>NUCLEOTIDE SEQUENCE</scope>
    <source>
        <strain evidence="2">MM415A03622</strain>
        <strain evidence="1">MM415B01966</strain>
    </source>
</reference>
<organism evidence="2">
    <name type="scientific">viral metagenome</name>
    <dbReference type="NCBI Taxonomy" id="1070528"/>
    <lineage>
        <taxon>unclassified sequences</taxon>
        <taxon>metagenomes</taxon>
        <taxon>organismal metagenomes</taxon>
    </lineage>
</organism>
<proteinExistence type="predicted"/>
<dbReference type="EMBL" id="MT141808">
    <property type="protein sequence ID" value="QJA70627.1"/>
    <property type="molecule type" value="Genomic_DNA"/>
</dbReference>
<accession>A0A6M3JP71</accession>
<dbReference type="AlphaFoldDB" id="A0A6M3JP71"/>
<evidence type="ECO:0000313" key="1">
    <source>
        <dbReference type="EMBL" id="QJA55941.1"/>
    </source>
</evidence>
<sequence length="245" mass="28451">MKQVITVEKPKIVDGEMLSFAKDFLKNDDFLKLIRCNEEFFIKNHTVSLASNDTEHGWFCIVDARLRLSHYSCDRVNIKNLILIDAKFSIFFQELYLSVIQILYTPGNISKFIVGNEIMLLREINFNICERCSRHIKICTCNDDEVLVERSGLGINVSGSMLHHPENPFHQLFMEDDTNLFIQEDLESKIDWNRYNPIIEGIITTLKVRDKVAFRNKARQIIKTNPNIQDNDLAKILISSNGRIQ</sequence>
<protein>
    <submittedName>
        <fullName evidence="2">Uncharacterized protein</fullName>
    </submittedName>
</protein>
<name>A0A6M3JP71_9ZZZZ</name>
<gene>
    <name evidence="2" type="ORF">MM415A03622_0006</name>
    <name evidence="1" type="ORF">MM415B01966_0020</name>
</gene>